<organism evidence="1 2">
    <name type="scientific">Trifolium medium</name>
    <dbReference type="NCBI Taxonomy" id="97028"/>
    <lineage>
        <taxon>Eukaryota</taxon>
        <taxon>Viridiplantae</taxon>
        <taxon>Streptophyta</taxon>
        <taxon>Embryophyta</taxon>
        <taxon>Tracheophyta</taxon>
        <taxon>Spermatophyta</taxon>
        <taxon>Magnoliopsida</taxon>
        <taxon>eudicotyledons</taxon>
        <taxon>Gunneridae</taxon>
        <taxon>Pentapetalae</taxon>
        <taxon>rosids</taxon>
        <taxon>fabids</taxon>
        <taxon>Fabales</taxon>
        <taxon>Fabaceae</taxon>
        <taxon>Papilionoideae</taxon>
        <taxon>50 kb inversion clade</taxon>
        <taxon>NPAAA clade</taxon>
        <taxon>Hologalegina</taxon>
        <taxon>IRL clade</taxon>
        <taxon>Trifolieae</taxon>
        <taxon>Trifolium</taxon>
    </lineage>
</organism>
<dbReference type="EMBL" id="LXQA010105700">
    <property type="protein sequence ID" value="MCI17499.1"/>
    <property type="molecule type" value="Genomic_DNA"/>
</dbReference>
<comment type="caution">
    <text evidence="1">The sequence shown here is derived from an EMBL/GenBank/DDBJ whole genome shotgun (WGS) entry which is preliminary data.</text>
</comment>
<reference evidence="1 2" key="1">
    <citation type="journal article" date="2018" name="Front. Plant Sci.">
        <title>Red Clover (Trifolium pratense) and Zigzag Clover (T. medium) - A Picture of Genomic Similarities and Differences.</title>
        <authorList>
            <person name="Dluhosova J."/>
            <person name="Istvanek J."/>
            <person name="Nedelnik J."/>
            <person name="Repkova J."/>
        </authorList>
    </citation>
    <scope>NUCLEOTIDE SEQUENCE [LARGE SCALE GENOMIC DNA]</scope>
    <source>
        <strain evidence="2">cv. 10/8</strain>
        <tissue evidence="1">Leaf</tissue>
    </source>
</reference>
<keyword evidence="2" id="KW-1185">Reference proteome</keyword>
<evidence type="ECO:0000313" key="1">
    <source>
        <dbReference type="EMBL" id="MCI17499.1"/>
    </source>
</evidence>
<name>A0A392Q0Z3_9FABA</name>
<feature type="non-terminal residue" evidence="1">
    <location>
        <position position="63"/>
    </location>
</feature>
<proteinExistence type="predicted"/>
<dbReference type="Proteomes" id="UP000265520">
    <property type="component" value="Unassembled WGS sequence"/>
</dbReference>
<dbReference type="AlphaFoldDB" id="A0A392Q0Z3"/>
<accession>A0A392Q0Z3</accession>
<protein>
    <submittedName>
        <fullName evidence="1">Uncharacterized protein</fullName>
    </submittedName>
</protein>
<evidence type="ECO:0000313" key="2">
    <source>
        <dbReference type="Proteomes" id="UP000265520"/>
    </source>
</evidence>
<sequence>MATILPESDRDVVYSASDSDYGCDSDFDFVAPPSKRFRGAQDVNVPEFRTRGRSNTYDVDVPK</sequence>